<keyword evidence="3" id="KW-1185">Reference proteome</keyword>
<evidence type="ECO:0000256" key="1">
    <source>
        <dbReference type="SAM" id="MobiDB-lite"/>
    </source>
</evidence>
<dbReference type="Proteomes" id="UP000823486">
    <property type="component" value="Unassembled WGS sequence"/>
</dbReference>
<dbReference type="RefSeq" id="WP_204538873.1">
    <property type="nucleotide sequence ID" value="NZ_JAFBFI010000002.1"/>
</dbReference>
<dbReference type="SUPFAM" id="SSF53300">
    <property type="entry name" value="vWA-like"/>
    <property type="match status" value="1"/>
</dbReference>
<organism evidence="2 3">
    <name type="scientific">Peribacillus deserti</name>
    <dbReference type="NCBI Taxonomy" id="673318"/>
    <lineage>
        <taxon>Bacteria</taxon>
        <taxon>Bacillati</taxon>
        <taxon>Bacillota</taxon>
        <taxon>Bacilli</taxon>
        <taxon>Bacillales</taxon>
        <taxon>Bacillaceae</taxon>
        <taxon>Peribacillus</taxon>
    </lineage>
</organism>
<sequence length="240" mass="27012">MDFFKRYYLVFACIITLGISLTGCQEKSGVESADVKNVEKAENKKQNPQKEKKIPAAGSTVSEMVNQPQGLLMEKHMKKDLDGQTGWDGMNYIKYYNETFQPLSEKELKTYFLSHKNLDSQEIYYYLVHMLGSGEYKQYYEKLLNYQHGYVMPELPEGPDEVANTKKKTNIIVLMDASGSMKESVTGGTKMKLAKKAIGTFMSQLPPDSNSSLLVYGHKGSGSEADKEMSCKAVESVYPL</sequence>
<feature type="compositionally biased region" description="Basic and acidic residues" evidence="1">
    <location>
        <begin position="33"/>
        <end position="54"/>
    </location>
</feature>
<dbReference type="Gene3D" id="3.40.50.410">
    <property type="entry name" value="von Willebrand factor, type A domain"/>
    <property type="match status" value="1"/>
</dbReference>
<name>A0ABS2QFD6_9BACI</name>
<comment type="caution">
    <text evidence="2">The sequence shown here is derived from an EMBL/GenBank/DDBJ whole genome shotgun (WGS) entry which is preliminary data.</text>
</comment>
<evidence type="ECO:0000313" key="2">
    <source>
        <dbReference type="EMBL" id="MBM7691414.1"/>
    </source>
</evidence>
<evidence type="ECO:0000313" key="3">
    <source>
        <dbReference type="Proteomes" id="UP000823486"/>
    </source>
</evidence>
<gene>
    <name evidence="2" type="ORF">JOC77_000819</name>
</gene>
<dbReference type="PROSITE" id="PS51257">
    <property type="entry name" value="PROKAR_LIPOPROTEIN"/>
    <property type="match status" value="1"/>
</dbReference>
<protein>
    <recommendedName>
        <fullName evidence="4">VWA domain-containing protein</fullName>
    </recommendedName>
</protein>
<dbReference type="EMBL" id="JAFBFI010000002">
    <property type="protein sequence ID" value="MBM7691414.1"/>
    <property type="molecule type" value="Genomic_DNA"/>
</dbReference>
<proteinExistence type="predicted"/>
<evidence type="ECO:0008006" key="4">
    <source>
        <dbReference type="Google" id="ProtNLM"/>
    </source>
</evidence>
<feature type="region of interest" description="Disordered" evidence="1">
    <location>
        <begin position="32"/>
        <end position="57"/>
    </location>
</feature>
<reference evidence="2 3" key="1">
    <citation type="submission" date="2021-01" db="EMBL/GenBank/DDBJ databases">
        <title>Genomic Encyclopedia of Type Strains, Phase IV (KMG-IV): sequencing the most valuable type-strain genomes for metagenomic binning, comparative biology and taxonomic classification.</title>
        <authorList>
            <person name="Goeker M."/>
        </authorList>
    </citation>
    <scope>NUCLEOTIDE SEQUENCE [LARGE SCALE GENOMIC DNA]</scope>
    <source>
        <strain evidence="2 3">DSM 105482</strain>
    </source>
</reference>
<accession>A0ABS2QFD6</accession>
<dbReference type="InterPro" id="IPR036465">
    <property type="entry name" value="vWFA_dom_sf"/>
</dbReference>